<evidence type="ECO:0000256" key="1">
    <source>
        <dbReference type="SAM" id="MobiDB-lite"/>
    </source>
</evidence>
<sequence>MARKGAYQSFDGENMSYDEFFNAFGYDSVIGKAKEAYQSMRANDKNNIETIFKVLKEIAVKPASHYLNIFNTKTMKPGEKLAKYCRELEVLLNKAMPGLQQTFKEQLLKDKVIKSVAATNKLLLELVVDKKWNEIVAQCEKRGEHESADEVNADEVTINKFERRGSYDPKNDRKRFEGECFYCQKKGDRKSECRKRLADMRRKGESKDPREQAETYKQYQGPQRHLQSMQKWLSKEKASLKRVDATVELDKSKVNIPVLIDSGATASFINISKLLAKLADRISRFIDGDATNPVFGLKRIDL</sequence>
<protein>
    <submittedName>
        <fullName evidence="2">Uncharacterized protein</fullName>
    </submittedName>
</protein>
<evidence type="ECO:0000313" key="3">
    <source>
        <dbReference type="Proteomes" id="UP000276133"/>
    </source>
</evidence>
<dbReference type="OrthoDB" id="10554318at2759"/>
<accession>A0A3M7QSE9</accession>
<dbReference type="AlphaFoldDB" id="A0A3M7QSE9"/>
<comment type="caution">
    <text evidence="2">The sequence shown here is derived from an EMBL/GenBank/DDBJ whole genome shotgun (WGS) entry which is preliminary data.</text>
</comment>
<keyword evidence="3" id="KW-1185">Reference proteome</keyword>
<gene>
    <name evidence="2" type="ORF">BpHYR1_036576</name>
</gene>
<dbReference type="Proteomes" id="UP000276133">
    <property type="component" value="Unassembled WGS sequence"/>
</dbReference>
<dbReference type="EMBL" id="REGN01005301">
    <property type="protein sequence ID" value="RNA13898.1"/>
    <property type="molecule type" value="Genomic_DNA"/>
</dbReference>
<name>A0A3M7QSE9_BRAPC</name>
<feature type="compositionally biased region" description="Basic and acidic residues" evidence="1">
    <location>
        <begin position="199"/>
        <end position="214"/>
    </location>
</feature>
<evidence type="ECO:0000313" key="2">
    <source>
        <dbReference type="EMBL" id="RNA13898.1"/>
    </source>
</evidence>
<proteinExistence type="predicted"/>
<reference evidence="2 3" key="1">
    <citation type="journal article" date="2018" name="Sci. Rep.">
        <title>Genomic signatures of local adaptation to the degree of environmental predictability in rotifers.</title>
        <authorList>
            <person name="Franch-Gras L."/>
            <person name="Hahn C."/>
            <person name="Garcia-Roger E.M."/>
            <person name="Carmona M.J."/>
            <person name="Serra M."/>
            <person name="Gomez A."/>
        </authorList>
    </citation>
    <scope>NUCLEOTIDE SEQUENCE [LARGE SCALE GENOMIC DNA]</scope>
    <source>
        <strain evidence="2">HYR1</strain>
    </source>
</reference>
<feature type="region of interest" description="Disordered" evidence="1">
    <location>
        <begin position="199"/>
        <end position="221"/>
    </location>
</feature>
<organism evidence="2 3">
    <name type="scientific">Brachionus plicatilis</name>
    <name type="common">Marine rotifer</name>
    <name type="synonym">Brachionus muelleri</name>
    <dbReference type="NCBI Taxonomy" id="10195"/>
    <lineage>
        <taxon>Eukaryota</taxon>
        <taxon>Metazoa</taxon>
        <taxon>Spiralia</taxon>
        <taxon>Gnathifera</taxon>
        <taxon>Rotifera</taxon>
        <taxon>Eurotatoria</taxon>
        <taxon>Monogononta</taxon>
        <taxon>Pseudotrocha</taxon>
        <taxon>Ploima</taxon>
        <taxon>Brachionidae</taxon>
        <taxon>Brachionus</taxon>
    </lineage>
</organism>